<dbReference type="GO" id="GO:0030246">
    <property type="term" value="F:carbohydrate binding"/>
    <property type="evidence" value="ECO:0007669"/>
    <property type="project" value="UniProtKB-KW"/>
</dbReference>
<evidence type="ECO:0000313" key="5">
    <source>
        <dbReference type="Proteomes" id="UP000472267"/>
    </source>
</evidence>
<accession>A0A672HBJ2</accession>
<sequence>SNPARKLSLMCVTSSESGPASSMVSSGAGRVISVVKANYGRLDKRRCSRGRSRAQLTCLLPPVFTPHISIHRCNGKRRCNLKASNSVFGDPCRGTYKYLEVDFILLVLLCPQHFTPLVSPVVVISVVKANYGRLDGKKCSRGRSRAQLGNVRCKNPAKKVAQRCNGKRRCNLRASNSVFGDPCRGTYKYLEVDFVCKSEVTCEGKTAKLRCGAGKVISVVKANYGRLDGKKCSRGRSRAQLGNVRCKNPAKKVAQRCNGKRRCNLRASNSVFGDPCRGTYKYLEVDFVCKSE</sequence>
<dbReference type="InterPro" id="IPR000922">
    <property type="entry name" value="Lectin_gal-bd_dom"/>
</dbReference>
<dbReference type="Proteomes" id="UP000472267">
    <property type="component" value="Chromosome 20"/>
</dbReference>
<proteinExistence type="predicted"/>
<dbReference type="Gene3D" id="2.60.120.740">
    <property type="match status" value="3"/>
</dbReference>
<evidence type="ECO:0000313" key="4">
    <source>
        <dbReference type="Ensembl" id="ENSSFAP00005026354.1"/>
    </source>
</evidence>
<keyword evidence="2" id="KW-0677">Repeat</keyword>
<organism evidence="4 5">
    <name type="scientific">Salarias fasciatus</name>
    <name type="common">Jewelled blenny</name>
    <name type="synonym">Blennius fasciatus</name>
    <dbReference type="NCBI Taxonomy" id="181472"/>
    <lineage>
        <taxon>Eukaryota</taxon>
        <taxon>Metazoa</taxon>
        <taxon>Chordata</taxon>
        <taxon>Craniata</taxon>
        <taxon>Vertebrata</taxon>
        <taxon>Euteleostomi</taxon>
        <taxon>Actinopterygii</taxon>
        <taxon>Neopterygii</taxon>
        <taxon>Teleostei</taxon>
        <taxon>Neoteleostei</taxon>
        <taxon>Acanthomorphata</taxon>
        <taxon>Ovalentaria</taxon>
        <taxon>Blenniimorphae</taxon>
        <taxon>Blenniiformes</taxon>
        <taxon>Blennioidei</taxon>
        <taxon>Blenniidae</taxon>
        <taxon>Salariinae</taxon>
        <taxon>Salarias</taxon>
    </lineage>
</organism>
<dbReference type="InterPro" id="IPR043159">
    <property type="entry name" value="Lectin_gal-bd_sf"/>
</dbReference>
<feature type="domain" description="SUEL-type lectin" evidence="3">
    <location>
        <begin position="108"/>
        <end position="197"/>
    </location>
</feature>
<keyword evidence="5" id="KW-1185">Reference proteome</keyword>
<feature type="domain" description="SUEL-type lectin" evidence="3">
    <location>
        <begin position="201"/>
        <end position="290"/>
    </location>
</feature>
<keyword evidence="1" id="KW-0430">Lectin</keyword>
<dbReference type="PROSITE" id="PS50228">
    <property type="entry name" value="SUEL_LECTIN"/>
    <property type="match status" value="3"/>
</dbReference>
<reference evidence="4" key="1">
    <citation type="submission" date="2019-06" db="EMBL/GenBank/DDBJ databases">
        <authorList>
            <consortium name="Wellcome Sanger Institute Data Sharing"/>
        </authorList>
    </citation>
    <scope>NUCLEOTIDE SEQUENCE [LARGE SCALE GENOMIC DNA]</scope>
</reference>
<reference evidence="4" key="3">
    <citation type="submission" date="2025-09" db="UniProtKB">
        <authorList>
            <consortium name="Ensembl"/>
        </authorList>
    </citation>
    <scope>IDENTIFICATION</scope>
</reference>
<evidence type="ECO:0000256" key="1">
    <source>
        <dbReference type="ARBA" id="ARBA00022734"/>
    </source>
</evidence>
<protein>
    <recommendedName>
        <fullName evidence="3">SUEL-type lectin domain-containing protein</fullName>
    </recommendedName>
</protein>
<dbReference type="Ensembl" id="ENSSFAT00005027387.1">
    <property type="protein sequence ID" value="ENSSFAP00005026354.1"/>
    <property type="gene ID" value="ENSSFAG00005013516.1"/>
</dbReference>
<feature type="domain" description="SUEL-type lectin" evidence="3">
    <location>
        <begin position="24"/>
        <end position="106"/>
    </location>
</feature>
<reference evidence="4" key="2">
    <citation type="submission" date="2025-08" db="UniProtKB">
        <authorList>
            <consortium name="Ensembl"/>
        </authorList>
    </citation>
    <scope>IDENTIFICATION</scope>
</reference>
<evidence type="ECO:0000256" key="2">
    <source>
        <dbReference type="ARBA" id="ARBA00022737"/>
    </source>
</evidence>
<evidence type="ECO:0000259" key="3">
    <source>
        <dbReference type="PROSITE" id="PS50228"/>
    </source>
</evidence>
<dbReference type="InParanoid" id="A0A672HBJ2"/>
<dbReference type="AlphaFoldDB" id="A0A672HBJ2"/>
<name>A0A672HBJ2_SALFA</name>
<dbReference type="FunFam" id="2.60.120.740:FF:000001">
    <property type="entry name" value="Adhesion G protein-coupled receptor L2"/>
    <property type="match status" value="1"/>
</dbReference>
<dbReference type="Pfam" id="PF02140">
    <property type="entry name" value="SUEL_Lectin"/>
    <property type="match status" value="3"/>
</dbReference>
<dbReference type="PANTHER" id="PTHR46780">
    <property type="entry name" value="PROTEIN EVA-1"/>
    <property type="match status" value="1"/>
</dbReference>